<reference evidence="3" key="1">
    <citation type="submission" date="2016-10" db="EMBL/GenBank/DDBJ databases">
        <authorList>
            <person name="Varghese N."/>
            <person name="Submissions S."/>
        </authorList>
    </citation>
    <scope>NUCLEOTIDE SEQUENCE [LARGE SCALE GENOMIC DNA]</scope>
    <source>
        <strain evidence="3">DSM 46732</strain>
    </source>
</reference>
<feature type="transmembrane region" description="Helical" evidence="1">
    <location>
        <begin position="53"/>
        <end position="77"/>
    </location>
</feature>
<evidence type="ECO:0000313" key="3">
    <source>
        <dbReference type="Proteomes" id="UP000199497"/>
    </source>
</evidence>
<accession>A0A1H0T3X0</accession>
<keyword evidence="1" id="KW-0472">Membrane</keyword>
<dbReference type="Proteomes" id="UP000199497">
    <property type="component" value="Unassembled WGS sequence"/>
</dbReference>
<evidence type="ECO:0000313" key="2">
    <source>
        <dbReference type="EMBL" id="SDP48515.1"/>
    </source>
</evidence>
<name>A0A1H0T3X0_9ACTN</name>
<feature type="transmembrane region" description="Helical" evidence="1">
    <location>
        <begin position="142"/>
        <end position="171"/>
    </location>
</feature>
<feature type="transmembrane region" description="Helical" evidence="1">
    <location>
        <begin position="83"/>
        <end position="103"/>
    </location>
</feature>
<dbReference type="STRING" id="405564.SAMN04487905_104319"/>
<keyword evidence="3" id="KW-1185">Reference proteome</keyword>
<gene>
    <name evidence="2" type="ORF">SAMN04487905_104319</name>
</gene>
<keyword evidence="1" id="KW-0812">Transmembrane</keyword>
<organism evidence="2 3">
    <name type="scientific">Actinopolyspora xinjiangensis</name>
    <dbReference type="NCBI Taxonomy" id="405564"/>
    <lineage>
        <taxon>Bacteria</taxon>
        <taxon>Bacillati</taxon>
        <taxon>Actinomycetota</taxon>
        <taxon>Actinomycetes</taxon>
        <taxon>Actinopolysporales</taxon>
        <taxon>Actinopolysporaceae</taxon>
        <taxon>Actinopolyspora</taxon>
    </lineage>
</organism>
<protein>
    <submittedName>
        <fullName evidence="2">Uncharacterized protein</fullName>
    </submittedName>
</protein>
<dbReference type="AlphaFoldDB" id="A0A1H0T3X0"/>
<proteinExistence type="predicted"/>
<dbReference type="EMBL" id="FNJR01000004">
    <property type="protein sequence ID" value="SDP48515.1"/>
    <property type="molecule type" value="Genomic_DNA"/>
</dbReference>
<keyword evidence="1" id="KW-1133">Transmembrane helix</keyword>
<evidence type="ECO:0000256" key="1">
    <source>
        <dbReference type="SAM" id="Phobius"/>
    </source>
</evidence>
<sequence>MDFLVELVELLEDWVLLVADLDVPVFAVPVLAVPVLAVLVVDVPFEAPVALVLPLFVAVLAEVPAFAVPVFAVLALAPPVRDALVPVLAVLVLAVLVLVEVAAVVRLVPVLDAAFVLVPLLAVLERPVVALDDVAVLAEEPALAVLVLAVLVVDVPFEAPVALVLPLFVAVLAEVPAFAVPVFAVLALAPPVLVVAGRVVAPPVRELVPPVRVVVPARAVPEALLAAAEVERPAVPVLGVVARGSFRWPPTTSLNWVPARKAGTLVLRTFTASPVRGLRAVRAARARFSKTPKPVIFTFSPLLTLRTMRSTTLSTA</sequence>
<feature type="transmembrane region" description="Helical" evidence="1">
    <location>
        <begin position="23"/>
        <end position="41"/>
    </location>
</feature>
<feature type="transmembrane region" description="Helical" evidence="1">
    <location>
        <begin position="178"/>
        <end position="201"/>
    </location>
</feature>